<dbReference type="Pfam" id="PF22505">
    <property type="entry name" value="RNase_J_b_CASP"/>
    <property type="match status" value="1"/>
</dbReference>
<dbReference type="PANTHER" id="PTHR43694:SF1">
    <property type="entry name" value="RIBONUCLEASE J"/>
    <property type="match status" value="1"/>
</dbReference>
<dbReference type="InterPro" id="IPR042173">
    <property type="entry name" value="RNase_J_2"/>
</dbReference>
<evidence type="ECO:0000259" key="8">
    <source>
        <dbReference type="SMART" id="SM00849"/>
    </source>
</evidence>
<evidence type="ECO:0000256" key="7">
    <source>
        <dbReference type="ARBA" id="ARBA00022884"/>
    </source>
</evidence>
<evidence type="ECO:0000256" key="6">
    <source>
        <dbReference type="ARBA" id="ARBA00022839"/>
    </source>
</evidence>
<dbReference type="SMART" id="SM00849">
    <property type="entry name" value="Lactamase_B"/>
    <property type="match status" value="1"/>
</dbReference>
<dbReference type="Gene3D" id="3.10.20.580">
    <property type="match status" value="1"/>
</dbReference>
<organism evidence="9 10">
    <name type="scientific">Candidatus Buchananbacteria bacterium RIFCSPHIGHO2_02_FULL_56_16</name>
    <dbReference type="NCBI Taxonomy" id="1797542"/>
    <lineage>
        <taxon>Bacteria</taxon>
        <taxon>Candidatus Buchananiibacteriota</taxon>
    </lineage>
</organism>
<feature type="domain" description="Metallo-beta-lactamase" evidence="8">
    <location>
        <begin position="1"/>
        <end position="186"/>
    </location>
</feature>
<comment type="caution">
    <text evidence="9">The sequence shown here is derived from an EMBL/GenBank/DDBJ whole genome shotgun (WGS) entry which is preliminary data.</text>
</comment>
<dbReference type="Gene3D" id="3.40.50.10710">
    <property type="entry name" value="Metallo-hydrolase/oxidoreductase"/>
    <property type="match status" value="1"/>
</dbReference>
<dbReference type="EMBL" id="MHIL01000023">
    <property type="protein sequence ID" value="OGY51140.1"/>
    <property type="molecule type" value="Genomic_DNA"/>
</dbReference>
<keyword evidence="1" id="KW-0963">Cytoplasm</keyword>
<dbReference type="NCBIfam" id="TIGR00649">
    <property type="entry name" value="MG423"/>
    <property type="match status" value="1"/>
</dbReference>
<dbReference type="PANTHER" id="PTHR43694">
    <property type="entry name" value="RIBONUCLEASE J"/>
    <property type="match status" value="1"/>
</dbReference>
<evidence type="ECO:0000256" key="5">
    <source>
        <dbReference type="ARBA" id="ARBA00022833"/>
    </source>
</evidence>
<evidence type="ECO:0000256" key="2">
    <source>
        <dbReference type="ARBA" id="ARBA00022722"/>
    </source>
</evidence>
<dbReference type="GO" id="GO:0046872">
    <property type="term" value="F:metal ion binding"/>
    <property type="evidence" value="ECO:0007669"/>
    <property type="project" value="UniProtKB-KW"/>
</dbReference>
<dbReference type="Pfam" id="PF17770">
    <property type="entry name" value="RNase_J_C"/>
    <property type="match status" value="1"/>
</dbReference>
<keyword evidence="5" id="KW-0862">Zinc</keyword>
<dbReference type="Proteomes" id="UP000177310">
    <property type="component" value="Unassembled WGS sequence"/>
</dbReference>
<evidence type="ECO:0000313" key="9">
    <source>
        <dbReference type="EMBL" id="OGY51140.1"/>
    </source>
</evidence>
<dbReference type="AlphaFoldDB" id="A0A1G1YHG7"/>
<dbReference type="SUPFAM" id="SSF56281">
    <property type="entry name" value="Metallo-hydrolase/oxidoreductase"/>
    <property type="match status" value="1"/>
</dbReference>
<proteinExistence type="predicted"/>
<dbReference type="InterPro" id="IPR055132">
    <property type="entry name" value="RNase_J_b_CASP"/>
</dbReference>
<accession>A0A1G1YHG7</accession>
<protein>
    <recommendedName>
        <fullName evidence="8">Metallo-beta-lactamase domain-containing protein</fullName>
    </recommendedName>
</protein>
<dbReference type="Pfam" id="PF00753">
    <property type="entry name" value="Lactamase_B"/>
    <property type="match status" value="1"/>
</dbReference>
<dbReference type="GO" id="GO:0004527">
    <property type="term" value="F:exonuclease activity"/>
    <property type="evidence" value="ECO:0007669"/>
    <property type="project" value="UniProtKB-KW"/>
</dbReference>
<keyword evidence="7" id="KW-0694">RNA-binding</keyword>
<dbReference type="STRING" id="1797542.A3J59_03010"/>
<dbReference type="Gene3D" id="3.60.15.10">
    <property type="entry name" value="Ribonuclease Z/Hydroxyacylglutathione hydrolase-like"/>
    <property type="match status" value="1"/>
</dbReference>
<dbReference type="InterPro" id="IPR036866">
    <property type="entry name" value="RibonucZ/Hydroxyglut_hydro"/>
</dbReference>
<dbReference type="InterPro" id="IPR001279">
    <property type="entry name" value="Metallo-B-lactamas"/>
</dbReference>
<evidence type="ECO:0000256" key="1">
    <source>
        <dbReference type="ARBA" id="ARBA00022490"/>
    </source>
</evidence>
<dbReference type="CDD" id="cd07714">
    <property type="entry name" value="RNaseJ_MBL-fold"/>
    <property type="match status" value="1"/>
</dbReference>
<dbReference type="Pfam" id="PF07521">
    <property type="entry name" value="RMMBL"/>
    <property type="match status" value="1"/>
</dbReference>
<evidence type="ECO:0000256" key="3">
    <source>
        <dbReference type="ARBA" id="ARBA00022723"/>
    </source>
</evidence>
<dbReference type="InterPro" id="IPR011108">
    <property type="entry name" value="RMMBL"/>
</dbReference>
<dbReference type="InterPro" id="IPR004613">
    <property type="entry name" value="RNase_J"/>
</dbReference>
<name>A0A1G1YHG7_9BACT</name>
<keyword evidence="4" id="KW-0378">Hydrolase</keyword>
<reference evidence="9 10" key="1">
    <citation type="journal article" date="2016" name="Nat. Commun.">
        <title>Thousands of microbial genomes shed light on interconnected biogeochemical processes in an aquifer system.</title>
        <authorList>
            <person name="Anantharaman K."/>
            <person name="Brown C.T."/>
            <person name="Hug L.A."/>
            <person name="Sharon I."/>
            <person name="Castelle C.J."/>
            <person name="Probst A.J."/>
            <person name="Thomas B.C."/>
            <person name="Singh A."/>
            <person name="Wilkins M.J."/>
            <person name="Karaoz U."/>
            <person name="Brodie E.L."/>
            <person name="Williams K.H."/>
            <person name="Hubbard S.S."/>
            <person name="Banfield J.F."/>
        </authorList>
    </citation>
    <scope>NUCLEOTIDE SEQUENCE [LARGE SCALE GENOMIC DNA]</scope>
</reference>
<keyword evidence="2" id="KW-0540">Nuclease</keyword>
<dbReference type="InterPro" id="IPR041636">
    <property type="entry name" value="RNase_J_C"/>
</dbReference>
<gene>
    <name evidence="9" type="ORF">A3J59_03010</name>
</gene>
<evidence type="ECO:0000313" key="10">
    <source>
        <dbReference type="Proteomes" id="UP000177310"/>
    </source>
</evidence>
<dbReference type="GO" id="GO:0003723">
    <property type="term" value="F:RNA binding"/>
    <property type="evidence" value="ECO:0007669"/>
    <property type="project" value="UniProtKB-KW"/>
</dbReference>
<keyword evidence="3" id="KW-0479">Metal-binding</keyword>
<sequence>MTVFEYGNDIILLDMGLQFPEEDMPGIDYIIPNLSYLMGKEKNVKAVILSHGHLDHIGAAPILLEKLGYPPVIARPLTLAMLKHRQDDYKSDSVKQLKTIPIKSLRDTFRLGAFQISFFQIEHSIMDAVGVILKTPPATLIHPGDWTLEKDVRGNPIVRYDHLAKLPSPRVLMLESLGATDVRPSASTVEMQKNITALLQNARGRVIIGTFASQIERIGWVIATAEKMGKKVVLDGYSMKMNIEIAKELGYVKARKDTFVKPEQLDHYPDQKLVIIATGAQGEGNAVLSRIINGSHRHIKIKKTDTVVLSSSIIPGNERTIQKLKDGLYRQCDNVIHGQVMDIHVSGHGNREDIRHMLQQVKPDYFVPVYAYHYMLKEAEKLAISGGFDPKKVLVLDNGQVAEFDRSGGRATNRRVPTDYVFVDGLGIGDISHVVLRDRQMMAADGMIVVIITIDTKSGKLIQNPDLISRGFIYMKENKQLIEETRLKAKKIFSGDLRGEVDENYFKEKVRNEIGQFLYQKTERRPMVLPVIIQV</sequence>
<evidence type="ECO:0000256" key="4">
    <source>
        <dbReference type="ARBA" id="ARBA00022801"/>
    </source>
</evidence>
<keyword evidence="6" id="KW-0269">Exonuclease</keyword>